<dbReference type="Proteomes" id="UP001649381">
    <property type="component" value="Unassembled WGS sequence"/>
</dbReference>
<accession>A0ABS9H5D8</accession>
<keyword evidence="1" id="KW-0472">Membrane</keyword>
<feature type="transmembrane region" description="Helical" evidence="1">
    <location>
        <begin position="97"/>
        <end position="117"/>
    </location>
</feature>
<dbReference type="EMBL" id="JAKIJS010000002">
    <property type="protein sequence ID" value="MCF6139154.1"/>
    <property type="molecule type" value="Genomic_DNA"/>
</dbReference>
<protein>
    <submittedName>
        <fullName evidence="2">DUF2306 domain-containing protein</fullName>
    </submittedName>
</protein>
<evidence type="ECO:0000313" key="2">
    <source>
        <dbReference type="EMBL" id="MCF6139154.1"/>
    </source>
</evidence>
<name>A0ABS9H5D8_9BACL</name>
<feature type="transmembrane region" description="Helical" evidence="1">
    <location>
        <begin position="6"/>
        <end position="29"/>
    </location>
</feature>
<sequence length="159" mass="18000">MGWLFQNFLFIHIVAGIICLITGFIAATARKKRGKHTIVGEVYHGSFLIVFITALIMSIWNWSESAYLFYIALFSYGLALLGYLARKMRWKNWLRTHIGGMLGSYIGIVTATLVVNVEKIPVLNELPVLLFWFLPTIIGTPIISMISKKYIGKKKMKAA</sequence>
<keyword evidence="1" id="KW-1133">Transmembrane helix</keyword>
<evidence type="ECO:0000256" key="1">
    <source>
        <dbReference type="SAM" id="Phobius"/>
    </source>
</evidence>
<gene>
    <name evidence="2" type="ORF">L2716_15565</name>
</gene>
<evidence type="ECO:0000313" key="3">
    <source>
        <dbReference type="Proteomes" id="UP001649381"/>
    </source>
</evidence>
<keyword evidence="1" id="KW-0812">Transmembrane</keyword>
<feature type="transmembrane region" description="Helical" evidence="1">
    <location>
        <begin position="66"/>
        <end position="85"/>
    </location>
</feature>
<keyword evidence="3" id="KW-1185">Reference proteome</keyword>
<organism evidence="2 3">
    <name type="scientific">Pseudalkalibacillus berkeleyi</name>
    <dbReference type="NCBI Taxonomy" id="1069813"/>
    <lineage>
        <taxon>Bacteria</taxon>
        <taxon>Bacillati</taxon>
        <taxon>Bacillota</taxon>
        <taxon>Bacilli</taxon>
        <taxon>Bacillales</taxon>
        <taxon>Fictibacillaceae</taxon>
        <taxon>Pseudalkalibacillus</taxon>
    </lineage>
</organism>
<feature type="transmembrane region" description="Helical" evidence="1">
    <location>
        <begin position="41"/>
        <end position="60"/>
    </location>
</feature>
<feature type="transmembrane region" description="Helical" evidence="1">
    <location>
        <begin position="129"/>
        <end position="147"/>
    </location>
</feature>
<reference evidence="2 3" key="1">
    <citation type="submission" date="2022-01" db="EMBL/GenBank/DDBJ databases">
        <title>Alkalihalobacillus sp. EGI L200015, a novel bacterium isolated from a salt lake sediment.</title>
        <authorList>
            <person name="Gao L."/>
            <person name="Fang B.-Z."/>
            <person name="Li W.-J."/>
        </authorList>
    </citation>
    <scope>NUCLEOTIDE SEQUENCE [LARGE SCALE GENOMIC DNA]</scope>
    <source>
        <strain evidence="2 3">KCTC 12718</strain>
    </source>
</reference>
<proteinExistence type="predicted"/>
<comment type="caution">
    <text evidence="2">The sequence shown here is derived from an EMBL/GenBank/DDBJ whole genome shotgun (WGS) entry which is preliminary data.</text>
</comment>